<evidence type="ECO:0000313" key="2">
    <source>
        <dbReference type="Proteomes" id="UP000556026"/>
    </source>
</evidence>
<proteinExistence type="predicted"/>
<protein>
    <submittedName>
        <fullName evidence="1">Uncharacterized protein</fullName>
    </submittedName>
</protein>
<name>A0A6V8MJZ5_9BACT</name>
<reference evidence="2" key="1">
    <citation type="submission" date="2020-06" db="EMBL/GenBank/DDBJ databases">
        <title>Draft genomic sequence of Geomonas sp. Red330.</title>
        <authorList>
            <person name="Itoh H."/>
            <person name="Zhenxing X."/>
            <person name="Ushijima N."/>
            <person name="Masuda Y."/>
            <person name="Shiratori Y."/>
            <person name="Senoo K."/>
        </authorList>
    </citation>
    <scope>NUCLEOTIDE SEQUENCE [LARGE SCALE GENOMIC DNA]</scope>
    <source>
        <strain evidence="2">Red330</strain>
    </source>
</reference>
<evidence type="ECO:0000313" key="1">
    <source>
        <dbReference type="EMBL" id="GFO60019.1"/>
    </source>
</evidence>
<accession>A0A6V8MJZ5</accession>
<comment type="caution">
    <text evidence="1">The sequence shown here is derived from an EMBL/GenBank/DDBJ whole genome shotgun (WGS) entry which is preliminary data.</text>
</comment>
<dbReference type="EMBL" id="BLXX01000006">
    <property type="protein sequence ID" value="GFO60019.1"/>
    <property type="molecule type" value="Genomic_DNA"/>
</dbReference>
<keyword evidence="2" id="KW-1185">Reference proteome</keyword>
<gene>
    <name evidence="1" type="ORF">GMST_23440</name>
</gene>
<dbReference type="AlphaFoldDB" id="A0A6V8MJZ5"/>
<dbReference type="RefSeq" id="WP_183354836.1">
    <property type="nucleotide sequence ID" value="NZ_BLXX01000006.1"/>
</dbReference>
<dbReference type="Proteomes" id="UP000556026">
    <property type="component" value="Unassembled WGS sequence"/>
</dbReference>
<sequence length="166" mass="18382">MGTRSQAVSPIPSSFAAPDVNRLLYDLNSVFNPLHPGCEVSFQVSAVREGYVFLSVALPEGLTRAYIALLESMTLMLRSVDVKARSAAAQSKVCDLSVQERNIQRVADFEAKAVAHYDRFIAKGCDSAEAVRLTNAALKSEGESLAYYQWVKDAIRKAGRFRKHRR</sequence>
<organism evidence="1 2">
    <name type="scientific">Geomonas silvestris</name>
    <dbReference type="NCBI Taxonomy" id="2740184"/>
    <lineage>
        <taxon>Bacteria</taxon>
        <taxon>Pseudomonadati</taxon>
        <taxon>Thermodesulfobacteriota</taxon>
        <taxon>Desulfuromonadia</taxon>
        <taxon>Geobacterales</taxon>
        <taxon>Geobacteraceae</taxon>
        <taxon>Geomonas</taxon>
    </lineage>
</organism>